<organism evidence="2 3">
    <name type="scientific">Candidatus Yanofskybacteria bacterium RIFCSPHIGHO2_01_FULL_41_26</name>
    <dbReference type="NCBI Taxonomy" id="1802661"/>
    <lineage>
        <taxon>Bacteria</taxon>
        <taxon>Candidatus Yanofskyibacteriota</taxon>
    </lineage>
</organism>
<accession>A0A1F8EDT3</accession>
<proteinExistence type="predicted"/>
<dbReference type="InterPro" id="IPR043718">
    <property type="entry name" value="DUF5659"/>
</dbReference>
<dbReference type="EMBL" id="MGJB01000015">
    <property type="protein sequence ID" value="OGM98509.1"/>
    <property type="molecule type" value="Genomic_DNA"/>
</dbReference>
<sequence>MDKNKYFRTANFYAACYLFSRGLELVGINKDNPQKCEFVFIDIPEREILLAAFNFGKENSPEMMVDFRKAVLAIRTLKDKLYQP</sequence>
<gene>
    <name evidence="2" type="ORF">A2649_02965</name>
</gene>
<comment type="caution">
    <text evidence="2">The sequence shown here is derived from an EMBL/GenBank/DDBJ whole genome shotgun (WGS) entry which is preliminary data.</text>
</comment>
<dbReference type="Proteomes" id="UP000176893">
    <property type="component" value="Unassembled WGS sequence"/>
</dbReference>
<dbReference type="AlphaFoldDB" id="A0A1F8EDT3"/>
<protein>
    <recommendedName>
        <fullName evidence="1">DUF5659 domain-containing protein</fullName>
    </recommendedName>
</protein>
<evidence type="ECO:0000259" key="1">
    <source>
        <dbReference type="Pfam" id="PF18903"/>
    </source>
</evidence>
<name>A0A1F8EDT3_9BACT</name>
<dbReference type="Pfam" id="PF18903">
    <property type="entry name" value="DUF5659"/>
    <property type="match status" value="1"/>
</dbReference>
<dbReference type="STRING" id="1802661.A2649_02965"/>
<evidence type="ECO:0000313" key="2">
    <source>
        <dbReference type="EMBL" id="OGM98509.1"/>
    </source>
</evidence>
<evidence type="ECO:0000313" key="3">
    <source>
        <dbReference type="Proteomes" id="UP000176893"/>
    </source>
</evidence>
<feature type="domain" description="DUF5659" evidence="1">
    <location>
        <begin position="4"/>
        <end position="82"/>
    </location>
</feature>
<reference evidence="2 3" key="1">
    <citation type="journal article" date="2016" name="Nat. Commun.">
        <title>Thousands of microbial genomes shed light on interconnected biogeochemical processes in an aquifer system.</title>
        <authorList>
            <person name="Anantharaman K."/>
            <person name="Brown C.T."/>
            <person name="Hug L.A."/>
            <person name="Sharon I."/>
            <person name="Castelle C.J."/>
            <person name="Probst A.J."/>
            <person name="Thomas B.C."/>
            <person name="Singh A."/>
            <person name="Wilkins M.J."/>
            <person name="Karaoz U."/>
            <person name="Brodie E.L."/>
            <person name="Williams K.H."/>
            <person name="Hubbard S.S."/>
            <person name="Banfield J.F."/>
        </authorList>
    </citation>
    <scope>NUCLEOTIDE SEQUENCE [LARGE SCALE GENOMIC DNA]</scope>
</reference>